<sequence length="72" mass="7779">MKNNKALSVLLSTTLAFGISFTALSFPKDANAASTTKVELLAGDLYSKTQYVDVHYPKGKSPAQTYSYDQNG</sequence>
<organism evidence="2 3">
    <name type="scientific">Bacillus thuringiensis</name>
    <dbReference type="NCBI Taxonomy" id="1428"/>
    <lineage>
        <taxon>Bacteria</taxon>
        <taxon>Bacillati</taxon>
        <taxon>Bacillota</taxon>
        <taxon>Bacilli</taxon>
        <taxon>Bacillales</taxon>
        <taxon>Bacillaceae</taxon>
        <taxon>Bacillus</taxon>
        <taxon>Bacillus cereus group</taxon>
    </lineage>
</organism>
<feature type="signal peptide" evidence="1">
    <location>
        <begin position="1"/>
        <end position="25"/>
    </location>
</feature>
<keyword evidence="1" id="KW-0732">Signal</keyword>
<proteinExistence type="predicted"/>
<evidence type="ECO:0000256" key="1">
    <source>
        <dbReference type="SAM" id="SignalP"/>
    </source>
</evidence>
<evidence type="ECO:0000313" key="3">
    <source>
        <dbReference type="Proteomes" id="UP000223366"/>
    </source>
</evidence>
<reference evidence="2 3" key="1">
    <citation type="submission" date="2017-09" db="EMBL/GenBank/DDBJ databases">
        <title>Large-scale bioinformatics analysis of Bacillus genomes uncovers conserved roles of natural products in bacterial physiology.</title>
        <authorList>
            <consortium name="Agbiome Team Llc"/>
            <person name="Bleich R.M."/>
            <person name="Grubbs K.J."/>
            <person name="Santa Maria K.C."/>
            <person name="Allen S.E."/>
            <person name="Farag S."/>
            <person name="Shank E.A."/>
            <person name="Bowers A."/>
        </authorList>
    </citation>
    <scope>NUCLEOTIDE SEQUENCE [LARGE SCALE GENOMIC DNA]</scope>
    <source>
        <strain evidence="2 3">AFS060060</strain>
    </source>
</reference>
<dbReference type="AlphaFoldDB" id="A0A9X7GAJ9"/>
<evidence type="ECO:0000313" key="2">
    <source>
        <dbReference type="EMBL" id="PFV19891.1"/>
    </source>
</evidence>
<name>A0A9X7GAJ9_BACTU</name>
<dbReference type="RefSeq" id="WP_016513481.1">
    <property type="nucleotide sequence ID" value="NZ_JBALPT010000159.1"/>
</dbReference>
<comment type="caution">
    <text evidence="2">The sequence shown here is derived from an EMBL/GenBank/DDBJ whole genome shotgun (WGS) entry which is preliminary data.</text>
</comment>
<feature type="chain" id="PRO_5040940961" evidence="1">
    <location>
        <begin position="26"/>
        <end position="72"/>
    </location>
</feature>
<accession>A0A9X7GAJ9</accession>
<dbReference type="Proteomes" id="UP000223366">
    <property type="component" value="Unassembled WGS sequence"/>
</dbReference>
<protein>
    <submittedName>
        <fullName evidence="2">Uncharacterized protein</fullName>
    </submittedName>
</protein>
<gene>
    <name evidence="2" type="ORF">COK99_32560</name>
</gene>
<dbReference type="EMBL" id="NVDU01000149">
    <property type="protein sequence ID" value="PFV19891.1"/>
    <property type="molecule type" value="Genomic_DNA"/>
</dbReference>